<dbReference type="EMBL" id="KN817697">
    <property type="protein sequence ID" value="KJA14048.1"/>
    <property type="molecule type" value="Genomic_DNA"/>
</dbReference>
<keyword evidence="3" id="KW-1185">Reference proteome</keyword>
<dbReference type="InterPro" id="IPR001810">
    <property type="entry name" value="F-box_dom"/>
</dbReference>
<accession>A0A0D2LT89</accession>
<dbReference type="InterPro" id="IPR036047">
    <property type="entry name" value="F-box-like_dom_sf"/>
</dbReference>
<dbReference type="Pfam" id="PF00646">
    <property type="entry name" value="F-box"/>
    <property type="match status" value="1"/>
</dbReference>
<protein>
    <recommendedName>
        <fullName evidence="1">F-box domain-containing protein</fullName>
    </recommendedName>
</protein>
<gene>
    <name evidence="2" type="ORF">HYPSUDRAFT_209031</name>
</gene>
<evidence type="ECO:0000313" key="3">
    <source>
        <dbReference type="Proteomes" id="UP000054270"/>
    </source>
</evidence>
<dbReference type="OrthoDB" id="2322499at2759"/>
<dbReference type="OMA" id="MTRRREW"/>
<dbReference type="PROSITE" id="PS50181">
    <property type="entry name" value="FBOX"/>
    <property type="match status" value="1"/>
</dbReference>
<evidence type="ECO:0000313" key="2">
    <source>
        <dbReference type="EMBL" id="KJA14048.1"/>
    </source>
</evidence>
<reference evidence="3" key="1">
    <citation type="submission" date="2014-04" db="EMBL/GenBank/DDBJ databases">
        <title>Evolutionary Origins and Diversification of the Mycorrhizal Mutualists.</title>
        <authorList>
            <consortium name="DOE Joint Genome Institute"/>
            <consortium name="Mycorrhizal Genomics Consortium"/>
            <person name="Kohler A."/>
            <person name="Kuo A."/>
            <person name="Nagy L.G."/>
            <person name="Floudas D."/>
            <person name="Copeland A."/>
            <person name="Barry K.W."/>
            <person name="Cichocki N."/>
            <person name="Veneault-Fourrey C."/>
            <person name="LaButti K."/>
            <person name="Lindquist E.A."/>
            <person name="Lipzen A."/>
            <person name="Lundell T."/>
            <person name="Morin E."/>
            <person name="Murat C."/>
            <person name="Riley R."/>
            <person name="Ohm R."/>
            <person name="Sun H."/>
            <person name="Tunlid A."/>
            <person name="Henrissat B."/>
            <person name="Grigoriev I.V."/>
            <person name="Hibbett D.S."/>
            <person name="Martin F."/>
        </authorList>
    </citation>
    <scope>NUCLEOTIDE SEQUENCE [LARGE SCALE GENOMIC DNA]</scope>
    <source>
        <strain evidence="3">FD-334 SS-4</strain>
    </source>
</reference>
<name>A0A0D2LT89_HYPSF</name>
<sequence>MSDHTSLVDMVDSMDNNLEDDNALNLTRGTLHAFFQRKRSPTSPKRIKITAENGKSALQQSQVKKIKREADAGINLGLGPRPSRFKLKLMLSMPLDILFEIFCRLLPVDILQLSRTSKELRALLLHRSSSYIWKAALVKISGLPACPDDMSLPFWTNLVFDHHCHGCLASNVQRFNFLLRVRFCAKCAKHSLLSEWDVNTCLEDKKLALKCIPFGVWHSNHKRCTGADRDKFLADLASAKTNGTLTLFVEEKKEALERKILHARSCEAWLKEVNGIRELELKSVRNQRATEIRKRLADLDYKLELEFLDDVDAGLCTTLPRPNISSLIDHPCVNSLEPLTERNWISIKPKMVRYMAKVNDLIIQEVLTRSTNNRRGLILDAYNVWRVQPHNLERFPLSAPMPRGVDILTIPEVEVLINLHPAYGLDLKEDVLACFDRVLKDNVNFWRKRVMRRLLQTALNKGACGDITELPITSRFHWSVHDNWLRRAVVVFRCRQKAVPNSIGGCPTMTEARAPLLWYPHFLRHGCTSIRERRPDEKRSVNDALSTTNQYPGTCQTPWNKDVFELDEKASRATRNILEACEMDWEVATTEELDARDPRVVCLKCTYGARCDGERSFRVWTWRDAVYHCLTAHFGDSQVKWECISPADAIEARRLDALECAKRVPQSSSQLKIWRCMKCRDTAEDSGRMTWTALQVHFIMTS</sequence>
<proteinExistence type="predicted"/>
<dbReference type="SMART" id="SM00256">
    <property type="entry name" value="FBOX"/>
    <property type="match status" value="1"/>
</dbReference>
<dbReference type="SUPFAM" id="SSF81383">
    <property type="entry name" value="F-box domain"/>
    <property type="match status" value="1"/>
</dbReference>
<dbReference type="STRING" id="945553.A0A0D2LT89"/>
<feature type="domain" description="F-box" evidence="1">
    <location>
        <begin position="87"/>
        <end position="136"/>
    </location>
</feature>
<organism evidence="2 3">
    <name type="scientific">Hypholoma sublateritium (strain FD-334 SS-4)</name>
    <dbReference type="NCBI Taxonomy" id="945553"/>
    <lineage>
        <taxon>Eukaryota</taxon>
        <taxon>Fungi</taxon>
        <taxon>Dikarya</taxon>
        <taxon>Basidiomycota</taxon>
        <taxon>Agaricomycotina</taxon>
        <taxon>Agaricomycetes</taxon>
        <taxon>Agaricomycetidae</taxon>
        <taxon>Agaricales</taxon>
        <taxon>Agaricineae</taxon>
        <taxon>Strophariaceae</taxon>
        <taxon>Hypholoma</taxon>
    </lineage>
</organism>
<dbReference type="CDD" id="cd09917">
    <property type="entry name" value="F-box_SF"/>
    <property type="match status" value="1"/>
</dbReference>
<evidence type="ECO:0000259" key="1">
    <source>
        <dbReference type="PROSITE" id="PS50181"/>
    </source>
</evidence>
<dbReference type="Proteomes" id="UP000054270">
    <property type="component" value="Unassembled WGS sequence"/>
</dbReference>
<dbReference type="AlphaFoldDB" id="A0A0D2LT89"/>